<dbReference type="GO" id="GO:0005737">
    <property type="term" value="C:cytoplasm"/>
    <property type="evidence" value="ECO:0007669"/>
    <property type="project" value="UniProtKB-SubCell"/>
</dbReference>
<protein>
    <recommendedName>
        <fullName evidence="9">1-(5-phosphoribosyl)-5-[(5-phosphoribosylamino)methylideneamino] imidazole-4-carboxamide isomerase</fullName>
        <ecNumber evidence="9">5.3.1.16</ecNumber>
    </recommendedName>
    <alternativeName>
        <fullName evidence="9">Phosphoribosylformimino-5-aminoimidazole carboxamide ribotide isomerase</fullName>
    </alternativeName>
</protein>
<comment type="pathway">
    <text evidence="3 9">Amino-acid biosynthesis; L-histidine biosynthesis; L-histidine from 5-phospho-alpha-D-ribose 1-diphosphate: step 4/9.</text>
</comment>
<dbReference type="EMBL" id="CP003263">
    <property type="protein sequence ID" value="AGC66825.1"/>
    <property type="molecule type" value="Genomic_DNA"/>
</dbReference>
<dbReference type="PANTHER" id="PTHR43090">
    <property type="entry name" value="1-(5-PHOSPHORIBOSYL)-5-[(5-PHOSPHORIBOSYLAMINO)METHYLIDENEAMINO] IMIDAZOLE-4-CARBOXAMIDE ISOMERASE"/>
    <property type="match status" value="1"/>
</dbReference>
<evidence type="ECO:0000313" key="12">
    <source>
        <dbReference type="Proteomes" id="UP000011174"/>
    </source>
</evidence>
<evidence type="ECO:0000256" key="9">
    <source>
        <dbReference type="HAMAP-Rule" id="MF_01014"/>
    </source>
</evidence>
<dbReference type="OrthoDB" id="9807749at2"/>
<accession>L7VFV3</accession>
<dbReference type="EC" id="5.3.1.16" evidence="9"/>
<evidence type="ECO:0000256" key="1">
    <source>
        <dbReference type="ARBA" id="ARBA00000901"/>
    </source>
</evidence>
<dbReference type="Pfam" id="PF00977">
    <property type="entry name" value="His_biosynth"/>
    <property type="match status" value="1"/>
</dbReference>
<evidence type="ECO:0000256" key="10">
    <source>
        <dbReference type="RuleBase" id="RU003657"/>
    </source>
</evidence>
<dbReference type="HAMAP" id="MF_01014">
    <property type="entry name" value="HisA"/>
    <property type="match status" value="1"/>
</dbReference>
<name>L7VFV3_9FLAO</name>
<keyword evidence="8 9" id="KW-0413">Isomerase</keyword>
<dbReference type="HOGENOM" id="CLU_048577_1_2_10"/>
<dbReference type="InterPro" id="IPR013785">
    <property type="entry name" value="Aldolase_TIM"/>
</dbReference>
<dbReference type="InterPro" id="IPR044524">
    <property type="entry name" value="Isoase_HisA-like"/>
</dbReference>
<comment type="similarity">
    <text evidence="4 9 10">Belongs to the HisA/HisF family.</text>
</comment>
<evidence type="ECO:0000256" key="7">
    <source>
        <dbReference type="ARBA" id="ARBA00023102"/>
    </source>
</evidence>
<dbReference type="GO" id="GO:0003949">
    <property type="term" value="F:1-(5-phosphoribosyl)-5-[(5-phosphoribosylamino)methylideneamino]imidazole-4-carboxamide isomerase activity"/>
    <property type="evidence" value="ECO:0007669"/>
    <property type="project" value="UniProtKB-UniRule"/>
</dbReference>
<dbReference type="Proteomes" id="UP000011174">
    <property type="component" value="Chromosome"/>
</dbReference>
<dbReference type="GO" id="GO:0000105">
    <property type="term" value="P:L-histidine biosynthetic process"/>
    <property type="evidence" value="ECO:0007669"/>
    <property type="project" value="UniProtKB-UniRule"/>
</dbReference>
<evidence type="ECO:0000256" key="5">
    <source>
        <dbReference type="ARBA" id="ARBA00022490"/>
    </source>
</evidence>
<evidence type="ECO:0000256" key="4">
    <source>
        <dbReference type="ARBA" id="ARBA00009667"/>
    </source>
</evidence>
<dbReference type="AlphaFoldDB" id="L7VFV3"/>
<dbReference type="InterPro" id="IPR006062">
    <property type="entry name" value="His_biosynth"/>
</dbReference>
<keyword evidence="7 9" id="KW-0368">Histidine biosynthesis</keyword>
<organism evidence="11 12">
    <name type="scientific">Candidatus Uzinura diaspidicola str. ASNER</name>
    <dbReference type="NCBI Taxonomy" id="1133592"/>
    <lineage>
        <taxon>Bacteria</taxon>
        <taxon>Pseudomonadati</taxon>
        <taxon>Bacteroidota</taxon>
        <taxon>Flavobacteriia</taxon>
        <taxon>Flavobacteriales</taxon>
        <taxon>Candidatus Uzinura</taxon>
    </lineage>
</organism>
<proteinExistence type="inferred from homology"/>
<evidence type="ECO:0000256" key="8">
    <source>
        <dbReference type="ARBA" id="ARBA00023235"/>
    </source>
</evidence>
<dbReference type="STRING" id="1133592.ASNER_040"/>
<dbReference type="SUPFAM" id="SSF51366">
    <property type="entry name" value="Ribulose-phoshate binding barrel"/>
    <property type="match status" value="1"/>
</dbReference>
<dbReference type="InterPro" id="IPR011060">
    <property type="entry name" value="RibuloseP-bd_barrel"/>
</dbReference>
<comment type="catalytic activity">
    <reaction evidence="1 9">
        <text>1-(5-phospho-beta-D-ribosyl)-5-[(5-phospho-beta-D-ribosylamino)methylideneamino]imidazole-4-carboxamide = 5-[(5-phospho-1-deoxy-D-ribulos-1-ylimino)methylamino]-1-(5-phospho-beta-D-ribosyl)imidazole-4-carboxamide</text>
        <dbReference type="Rhea" id="RHEA:15469"/>
        <dbReference type="ChEBI" id="CHEBI:58435"/>
        <dbReference type="ChEBI" id="CHEBI:58525"/>
        <dbReference type="EC" id="5.3.1.16"/>
    </reaction>
</comment>
<sequence>MKDKKFKIIPSIDLIDGICVRLTQGDYLRKDHYNKDPLKVSLYFQDIGISRLHLVDLDGAKSGKISHWRVLEKISKNTDITIDFGGGIKRDQDIRVVFECGATIATIGSIAVKNLQLMKKWIKFYGSNKIFIGMDVNNKKIAINGWKKMTDIYYCHFLKETISSGVENYFCTDISKDGLLSGSSLELYELIITTYPKTKIVASGGISNFTEIQYLKDIGCYGIILGKALYENKITISTLREIMKKC</sequence>
<dbReference type="FunFam" id="3.20.20.70:FF:000009">
    <property type="entry name" value="1-(5-phosphoribosyl)-5-[(5-phosphoribosylamino)methylideneamino] imidazole-4-carboxamide isomerase"/>
    <property type="match status" value="1"/>
</dbReference>
<reference evidence="11 12" key="1">
    <citation type="journal article" date="2013" name="Environ. Microbiol.">
        <title>The nutrient supplying capabilities of Uzinura, an endosymbiont of armoured scale insects.</title>
        <authorList>
            <person name="Sabree Z.L."/>
            <person name="Huang C.Y."/>
            <person name="Okusu A."/>
            <person name="Moran N.A."/>
            <person name="Normark B.B."/>
        </authorList>
    </citation>
    <scope>NUCLEOTIDE SEQUENCE [LARGE SCALE GENOMIC DNA]</scope>
    <source>
        <strain evidence="11 12">ASNER</strain>
    </source>
</reference>
<dbReference type="Gene3D" id="3.20.20.70">
    <property type="entry name" value="Aldolase class I"/>
    <property type="match status" value="1"/>
</dbReference>
<dbReference type="PATRIC" id="fig|1133592.3.peg.33"/>
<dbReference type="CDD" id="cd04732">
    <property type="entry name" value="HisA"/>
    <property type="match status" value="1"/>
</dbReference>
<dbReference type="KEGG" id="udi:ASNER_040"/>
<evidence type="ECO:0000313" key="11">
    <source>
        <dbReference type="EMBL" id="AGC66825.1"/>
    </source>
</evidence>
<evidence type="ECO:0000256" key="2">
    <source>
        <dbReference type="ARBA" id="ARBA00004496"/>
    </source>
</evidence>
<dbReference type="InterPro" id="IPR023016">
    <property type="entry name" value="HisA/PriA"/>
</dbReference>
<comment type="subcellular location">
    <subcellularLocation>
        <location evidence="2 9">Cytoplasm</location>
    </subcellularLocation>
</comment>
<feature type="active site" description="Proton donor" evidence="9">
    <location>
        <position position="135"/>
    </location>
</feature>
<dbReference type="GO" id="GO:0000162">
    <property type="term" value="P:L-tryptophan biosynthetic process"/>
    <property type="evidence" value="ECO:0007669"/>
    <property type="project" value="TreeGrafter"/>
</dbReference>
<dbReference type="PANTHER" id="PTHR43090:SF2">
    <property type="entry name" value="1-(5-PHOSPHORIBOSYL)-5-[(5-PHOSPHORIBOSYLAMINO)METHYLIDENEAMINO] IMIDAZOLE-4-CARBOXAMIDE ISOMERASE"/>
    <property type="match status" value="1"/>
</dbReference>
<feature type="active site" description="Proton acceptor" evidence="9">
    <location>
        <position position="13"/>
    </location>
</feature>
<gene>
    <name evidence="9 11" type="primary">hisA</name>
    <name evidence="11" type="ORF">ASNER_040</name>
</gene>
<evidence type="ECO:0000256" key="3">
    <source>
        <dbReference type="ARBA" id="ARBA00005133"/>
    </source>
</evidence>
<keyword evidence="12" id="KW-1185">Reference proteome</keyword>
<keyword evidence="6 9" id="KW-0028">Amino-acid biosynthesis</keyword>
<keyword evidence="5 9" id="KW-0963">Cytoplasm</keyword>
<evidence type="ECO:0000256" key="6">
    <source>
        <dbReference type="ARBA" id="ARBA00022605"/>
    </source>
</evidence>
<dbReference type="UniPathway" id="UPA00031">
    <property type="reaction ID" value="UER00009"/>
</dbReference>